<comment type="subunit">
    <text evidence="11">ORC is composed of six subunits.</text>
</comment>
<dbReference type="PANTHER" id="PTHR10763:SF23">
    <property type="entry name" value="ORIGIN RECOGNITION COMPLEX SUBUNIT 1"/>
    <property type="match status" value="1"/>
</dbReference>
<evidence type="ECO:0000256" key="1">
    <source>
        <dbReference type="ARBA" id="ARBA00004123"/>
    </source>
</evidence>
<dbReference type="PANTHER" id="PTHR10763">
    <property type="entry name" value="CELL DIVISION CONTROL PROTEIN 6-RELATED"/>
    <property type="match status" value="1"/>
</dbReference>
<dbReference type="Pfam" id="PF17872">
    <property type="entry name" value="AAA_lid_10"/>
    <property type="match status" value="1"/>
</dbReference>
<evidence type="ECO:0000256" key="7">
    <source>
        <dbReference type="ARBA" id="ARBA00022840"/>
    </source>
</evidence>
<keyword evidence="6 11" id="KW-0547">Nucleotide-binding</keyword>
<dbReference type="InterPro" id="IPR015163">
    <property type="entry name" value="Cdc6_C"/>
</dbReference>
<dbReference type="GO" id="GO:0006270">
    <property type="term" value="P:DNA replication initiation"/>
    <property type="evidence" value="ECO:0000318"/>
    <property type="project" value="GO_Central"/>
</dbReference>
<dbReference type="AlphaFoldDB" id="A0A7M7NMZ0"/>
<reference evidence="14" key="2">
    <citation type="submission" date="2021-01" db="UniProtKB">
        <authorList>
            <consortium name="EnsemblMetazoa"/>
        </authorList>
    </citation>
    <scope>IDENTIFICATION</scope>
</reference>
<keyword evidence="8" id="KW-0460">Magnesium</keyword>
<dbReference type="GO" id="GO:0016887">
    <property type="term" value="F:ATP hydrolysis activity"/>
    <property type="evidence" value="ECO:0007669"/>
    <property type="project" value="InterPro"/>
</dbReference>
<dbReference type="InterPro" id="IPR050311">
    <property type="entry name" value="ORC1/CDC6"/>
</dbReference>
<dbReference type="Proteomes" id="UP000007110">
    <property type="component" value="Unassembled WGS sequence"/>
</dbReference>
<dbReference type="InParanoid" id="A0A7M7NMZ0"/>
<evidence type="ECO:0000256" key="8">
    <source>
        <dbReference type="ARBA" id="ARBA00022842"/>
    </source>
</evidence>
<evidence type="ECO:0000256" key="3">
    <source>
        <dbReference type="ARBA" id="ARBA00019081"/>
    </source>
</evidence>
<keyword evidence="4 11" id="KW-0235">DNA replication</keyword>
<dbReference type="InterPro" id="IPR041083">
    <property type="entry name" value="AAA_lid_10"/>
</dbReference>
<reference evidence="15" key="1">
    <citation type="submission" date="2015-02" db="EMBL/GenBank/DDBJ databases">
        <title>Genome sequencing for Strongylocentrotus purpuratus.</title>
        <authorList>
            <person name="Murali S."/>
            <person name="Liu Y."/>
            <person name="Vee V."/>
            <person name="English A."/>
            <person name="Wang M."/>
            <person name="Skinner E."/>
            <person name="Han Y."/>
            <person name="Muzny D.M."/>
            <person name="Worley K.C."/>
            <person name="Gibbs R.A."/>
        </authorList>
    </citation>
    <scope>NUCLEOTIDE SEQUENCE</scope>
</reference>
<organism evidence="14 15">
    <name type="scientific">Strongylocentrotus purpuratus</name>
    <name type="common">Purple sea urchin</name>
    <dbReference type="NCBI Taxonomy" id="7668"/>
    <lineage>
        <taxon>Eukaryota</taxon>
        <taxon>Metazoa</taxon>
        <taxon>Echinodermata</taxon>
        <taxon>Eleutherozoa</taxon>
        <taxon>Echinozoa</taxon>
        <taxon>Echinoidea</taxon>
        <taxon>Euechinoidea</taxon>
        <taxon>Echinacea</taxon>
        <taxon>Camarodonta</taxon>
        <taxon>Echinidea</taxon>
        <taxon>Strongylocentrotidae</taxon>
        <taxon>Strongylocentrotus</taxon>
    </lineage>
</organism>
<comment type="similarity">
    <text evidence="2 11">Belongs to the ORC1 family.</text>
</comment>
<name>A0A7M7NMZ0_STRPU</name>
<keyword evidence="10 11" id="KW-0539">Nucleus</keyword>
<dbReference type="SMART" id="SM01074">
    <property type="entry name" value="Cdc6_C"/>
    <property type="match status" value="1"/>
</dbReference>
<sequence length="395" mass="43959">MQPLVSIADQPPVRPPHSLWSMHESGCMSQQYQTVSHVEIKSLLTSSPSSSQKLLDGTGGCMYISGVPGTGKTATVMEVLHWLKQDAESKDIPKFKCVEVNGMRLTNPHQAYVHIIKSLTGKKATPEHAATLLDKLFSANKATKMPTVLIVDELDLLWTRKQGVLYSIFDWPTRPNAQLIVVAIANTMDLPERIMMNRVVSRMGLTRMTFQPYTYKQLQEIVESRLKGIDAFNSDAVQLAARKVAAISGDARRALDICRRATEIAEVHARKSKKKAVVGMAQVDAAVTEMFCSPKIVAMRQASEQEQIFLRAVISEFRQSGLEEATFAEVLQQHISLCRIEGQLPPTVSDVWGVCKRLASTRLLLLEASTNELGQRVRLNVSQDDVRYALDSRTK</sequence>
<dbReference type="InterPro" id="IPR003959">
    <property type="entry name" value="ATPase_AAA_core"/>
</dbReference>
<accession>A0A7M7NMZ0</accession>
<protein>
    <recommendedName>
        <fullName evidence="3 11">Origin recognition complex subunit 1</fullName>
    </recommendedName>
</protein>
<comment type="subcellular location">
    <subcellularLocation>
        <location evidence="1 11">Nucleus</location>
    </subcellularLocation>
</comment>
<dbReference type="OMA" id="KHAMAHA"/>
<dbReference type="InterPro" id="IPR003593">
    <property type="entry name" value="AAA+_ATPase"/>
</dbReference>
<keyword evidence="15" id="KW-1185">Reference proteome</keyword>
<dbReference type="KEGG" id="spu:115923055"/>
<evidence type="ECO:0000313" key="15">
    <source>
        <dbReference type="Proteomes" id="UP000007110"/>
    </source>
</evidence>
<dbReference type="Pfam" id="PF09079">
    <property type="entry name" value="WHD_Cdc6"/>
    <property type="match status" value="1"/>
</dbReference>
<dbReference type="SMART" id="SM00382">
    <property type="entry name" value="AAA"/>
    <property type="match status" value="1"/>
</dbReference>
<dbReference type="GO" id="GO:0033314">
    <property type="term" value="P:mitotic DNA replication checkpoint signaling"/>
    <property type="evidence" value="ECO:0000318"/>
    <property type="project" value="GO_Central"/>
</dbReference>
<evidence type="ECO:0000256" key="9">
    <source>
        <dbReference type="ARBA" id="ARBA00023125"/>
    </source>
</evidence>
<feature type="domain" description="AAA+ ATPase" evidence="12">
    <location>
        <begin position="58"/>
        <end position="209"/>
    </location>
</feature>
<proteinExistence type="inferred from homology"/>
<evidence type="ECO:0000259" key="13">
    <source>
        <dbReference type="SMART" id="SM01074"/>
    </source>
</evidence>
<dbReference type="FunFam" id="1.10.8.60:FF:000062">
    <property type="entry name" value="Origin recognition complex subunit 1"/>
    <property type="match status" value="1"/>
</dbReference>
<evidence type="ECO:0000256" key="11">
    <source>
        <dbReference type="RuleBase" id="RU365058"/>
    </source>
</evidence>
<dbReference type="GO" id="GO:0005524">
    <property type="term" value="F:ATP binding"/>
    <property type="evidence" value="ECO:0007669"/>
    <property type="project" value="UniProtKB-KW"/>
</dbReference>
<evidence type="ECO:0000259" key="12">
    <source>
        <dbReference type="SMART" id="SM00382"/>
    </source>
</evidence>
<dbReference type="Pfam" id="PF00004">
    <property type="entry name" value="AAA"/>
    <property type="match status" value="1"/>
</dbReference>
<dbReference type="EnsemblMetazoa" id="XM_030983190">
    <property type="protein sequence ID" value="XP_030839050"/>
    <property type="gene ID" value="LOC115923055"/>
</dbReference>
<dbReference type="InterPro" id="IPR027417">
    <property type="entry name" value="P-loop_NTPase"/>
</dbReference>
<evidence type="ECO:0000313" key="14">
    <source>
        <dbReference type="EnsemblMetazoa" id="XP_030839050"/>
    </source>
</evidence>
<keyword evidence="5" id="KW-0479">Metal-binding</keyword>
<dbReference type="GO" id="GO:0046872">
    <property type="term" value="F:metal ion binding"/>
    <property type="evidence" value="ECO:0007669"/>
    <property type="project" value="UniProtKB-KW"/>
</dbReference>
<dbReference type="Gene3D" id="3.40.50.300">
    <property type="entry name" value="P-loop containing nucleotide triphosphate hydrolases"/>
    <property type="match status" value="1"/>
</dbReference>
<dbReference type="GeneID" id="115923055"/>
<dbReference type="SUPFAM" id="SSF52540">
    <property type="entry name" value="P-loop containing nucleoside triphosphate hydrolases"/>
    <property type="match status" value="1"/>
</dbReference>
<evidence type="ECO:0000256" key="5">
    <source>
        <dbReference type="ARBA" id="ARBA00022723"/>
    </source>
</evidence>
<keyword evidence="9 11" id="KW-0238">DNA-binding</keyword>
<dbReference type="GO" id="GO:0005664">
    <property type="term" value="C:nuclear origin of replication recognition complex"/>
    <property type="evidence" value="ECO:0000318"/>
    <property type="project" value="GO_Central"/>
</dbReference>
<feature type="domain" description="Cdc6 C-terminal" evidence="13">
    <location>
        <begin position="310"/>
        <end position="390"/>
    </location>
</feature>
<dbReference type="RefSeq" id="XP_030839050.1">
    <property type="nucleotide sequence ID" value="XM_030983190.1"/>
</dbReference>
<dbReference type="OrthoDB" id="1926878at2759"/>
<keyword evidence="7 11" id="KW-0067">ATP-binding</keyword>
<dbReference type="CDD" id="cd08768">
    <property type="entry name" value="Cdc6_C"/>
    <property type="match status" value="1"/>
</dbReference>
<evidence type="ECO:0000256" key="10">
    <source>
        <dbReference type="ARBA" id="ARBA00023242"/>
    </source>
</evidence>
<dbReference type="FunFam" id="3.40.50.300:FF:000199">
    <property type="entry name" value="Origin recognition complex subunit 1"/>
    <property type="match status" value="1"/>
</dbReference>
<dbReference type="CDD" id="cd00009">
    <property type="entry name" value="AAA"/>
    <property type="match status" value="1"/>
</dbReference>
<dbReference type="GO" id="GO:0003688">
    <property type="term" value="F:DNA replication origin binding"/>
    <property type="evidence" value="ECO:0000318"/>
    <property type="project" value="GO_Central"/>
</dbReference>
<evidence type="ECO:0000256" key="6">
    <source>
        <dbReference type="ARBA" id="ARBA00022741"/>
    </source>
</evidence>
<comment type="function">
    <text evidence="11">Component of the origin recognition complex (ORC) that binds origins of replication. DNA-binding is ATP-dependent, however specific DNA sequences that define origins of replication have not been identified so far. ORC is required to assemble the pre-replication complex necessary to initiate DNA replication.</text>
</comment>
<evidence type="ECO:0000256" key="4">
    <source>
        <dbReference type="ARBA" id="ARBA00022705"/>
    </source>
</evidence>
<evidence type="ECO:0000256" key="2">
    <source>
        <dbReference type="ARBA" id="ARBA00008398"/>
    </source>
</evidence>